<keyword evidence="2" id="KW-1185">Reference proteome</keyword>
<protein>
    <submittedName>
        <fullName evidence="1">Uncharacterized protein</fullName>
    </submittedName>
</protein>
<accession>A0ABQ5GPR1</accession>
<proteinExistence type="predicted"/>
<evidence type="ECO:0000313" key="2">
    <source>
        <dbReference type="Proteomes" id="UP001151760"/>
    </source>
</evidence>
<dbReference type="EMBL" id="BQNB010018731">
    <property type="protein sequence ID" value="GJT77646.1"/>
    <property type="molecule type" value="Genomic_DNA"/>
</dbReference>
<reference evidence="1" key="1">
    <citation type="journal article" date="2022" name="Int. J. Mol. Sci.">
        <title>Draft Genome of Tanacetum Coccineum: Genomic Comparison of Closely Related Tanacetum-Family Plants.</title>
        <authorList>
            <person name="Yamashiro T."/>
            <person name="Shiraishi A."/>
            <person name="Nakayama K."/>
            <person name="Satake H."/>
        </authorList>
    </citation>
    <scope>NUCLEOTIDE SEQUENCE</scope>
</reference>
<dbReference type="Proteomes" id="UP001151760">
    <property type="component" value="Unassembled WGS sequence"/>
</dbReference>
<gene>
    <name evidence="1" type="ORF">Tco_1044371</name>
</gene>
<name>A0ABQ5GPR1_9ASTR</name>
<organism evidence="1 2">
    <name type="scientific">Tanacetum coccineum</name>
    <dbReference type="NCBI Taxonomy" id="301880"/>
    <lineage>
        <taxon>Eukaryota</taxon>
        <taxon>Viridiplantae</taxon>
        <taxon>Streptophyta</taxon>
        <taxon>Embryophyta</taxon>
        <taxon>Tracheophyta</taxon>
        <taxon>Spermatophyta</taxon>
        <taxon>Magnoliopsida</taxon>
        <taxon>eudicotyledons</taxon>
        <taxon>Gunneridae</taxon>
        <taxon>Pentapetalae</taxon>
        <taxon>asterids</taxon>
        <taxon>campanulids</taxon>
        <taxon>Asterales</taxon>
        <taxon>Asteraceae</taxon>
        <taxon>Asteroideae</taxon>
        <taxon>Anthemideae</taxon>
        <taxon>Anthemidinae</taxon>
        <taxon>Tanacetum</taxon>
    </lineage>
</organism>
<comment type="caution">
    <text evidence="1">The sequence shown here is derived from an EMBL/GenBank/DDBJ whole genome shotgun (WGS) entry which is preliminary data.</text>
</comment>
<evidence type="ECO:0000313" key="1">
    <source>
        <dbReference type="EMBL" id="GJT77646.1"/>
    </source>
</evidence>
<sequence length="683" mass="75451">MFPGSAASRSCLPSPEISLMCLTGPSGPCFKICAYAARLGIIIVAVTYHSSSYRQGATTAYLLLYVDDNGAPISDSTLYRSLAGPYSISPLPGLTFHMLFSRSVSLCMTPKSLISLLSRGSYAEGVLRNFLGGLFELLLSFSCFVRFVCQQYSTNSLGGMELDGSVYCGYHYAHLLHGGSPKYQVMRRVGSYYDKSRTSVLTKGPSPIVISKAFMITGSEELSFPETRGNMIFPSPRVDSSVDFLFEVPFLLLIMRTGALVTPDTYSCRVRGLRESDSIWTCRMTVYFMVDGEVVRKFLLPSRLPGSLLGFWTGGISLELVRAFLVIIRSSIGRLLLLRSKCKFSPSEPYLQSIFRIHSNESSSAFSFLLLDVMYCEMCLRELLMLAKMGSKLCIQIFIVENATYLLTIPPSSGGIFKHIREHMTGHGHRPFLHMNGTFEEVGGPPREELPPEPGKDGSWVARRLPPCSALHEICVPLGGIFPLMISGPVKFSSDVTARVDLIPDTLHETLKLFCLTANVSPTTLGPYDNNATEVLIVLLCLIRKPETIHQFDTNSKLSQSVLLRSGLYIISQPRRALQYLTFTRLTFHMLFEQSALLCMTPKSLNTLLSKIYGRDAHYSSINSGLCVLWQPSSPPGHRSVKILSLDRDAEADIVVFATAVLKLAVTKYITALHTPQATATLV</sequence>
<reference evidence="1" key="2">
    <citation type="submission" date="2022-01" db="EMBL/GenBank/DDBJ databases">
        <authorList>
            <person name="Yamashiro T."/>
            <person name="Shiraishi A."/>
            <person name="Satake H."/>
            <person name="Nakayama K."/>
        </authorList>
    </citation>
    <scope>NUCLEOTIDE SEQUENCE</scope>
</reference>